<evidence type="ECO:0000313" key="2">
    <source>
        <dbReference type="EMBL" id="BDX01725.1"/>
    </source>
</evidence>
<protein>
    <recommendedName>
        <fullName evidence="4">Replication initiation protein</fullName>
    </recommendedName>
</protein>
<accession>A0ABM8FC06</accession>
<dbReference type="EMBL" id="AP027271">
    <property type="protein sequence ID" value="BDX01725.1"/>
    <property type="molecule type" value="Genomic_DNA"/>
</dbReference>
<dbReference type="Proteomes" id="UP001307608">
    <property type="component" value="Chromosome"/>
</dbReference>
<organism evidence="2 3">
    <name type="scientific">Marinomonas pontica</name>
    <dbReference type="NCBI Taxonomy" id="264739"/>
    <lineage>
        <taxon>Bacteria</taxon>
        <taxon>Pseudomonadati</taxon>
        <taxon>Pseudomonadota</taxon>
        <taxon>Gammaproteobacteria</taxon>
        <taxon>Oceanospirillales</taxon>
        <taxon>Oceanospirillaceae</taxon>
        <taxon>Marinomonas</taxon>
    </lineage>
</organism>
<sequence>MENALNDYQYLSSKTLVLPTELLQVGFFRNTEEQGQKIIQHSLTKNKYQLNSLYCDTTIDTLLFSYTLISHQANALDKCSDMSRSFEPYGRGSKLLKYLKQKGNYTISEIEQKLFQFEEKFIKEPFYVNDEPIYIFKILSVDPDDKQLFFEFSKKFIDYLNQKKYSLTFVQITDFLAVKRKNQTPLFLIFQSMRGINSAFLTKRYISDILGITKDVNKKLSIAMKSLSSKNAIDYTKEVCITSNSQRKFSRFIINSFDPDFASKKQDCQPYTPISKTLNRSDKKPQEQGKTLPSFPQLKALDNQPAEPHSTKNNVVDFFAFKAKKEQEKKLKARNTIEVDEIDYAFLSAFLGDSDYWFKCEKGKVSICTTSEKDATFIQINPENMSALKIKTFDF</sequence>
<proteinExistence type="predicted"/>
<feature type="region of interest" description="Disordered" evidence="1">
    <location>
        <begin position="268"/>
        <end position="297"/>
    </location>
</feature>
<reference evidence="2 3" key="1">
    <citation type="submission" date="2023-01" db="EMBL/GenBank/DDBJ databases">
        <title>Complete genome sequence of Marinomonas pontica strain 200518_36.</title>
        <authorList>
            <person name="Ueki S."/>
            <person name="Gajardo G."/>
            <person name="Maruyama F."/>
        </authorList>
    </citation>
    <scope>NUCLEOTIDE SEQUENCE [LARGE SCALE GENOMIC DNA]</scope>
    <source>
        <strain evidence="2 3">200518_36</strain>
    </source>
</reference>
<dbReference type="RefSeq" id="WP_338265057.1">
    <property type="nucleotide sequence ID" value="NZ_AP027271.1"/>
</dbReference>
<evidence type="ECO:0008006" key="4">
    <source>
        <dbReference type="Google" id="ProtNLM"/>
    </source>
</evidence>
<evidence type="ECO:0000313" key="3">
    <source>
        <dbReference type="Proteomes" id="UP001307608"/>
    </source>
</evidence>
<keyword evidence="3" id="KW-1185">Reference proteome</keyword>
<evidence type="ECO:0000256" key="1">
    <source>
        <dbReference type="SAM" id="MobiDB-lite"/>
    </source>
</evidence>
<name>A0ABM8FC06_9GAMM</name>
<gene>
    <name evidence="2" type="ORF">MACH16_04730</name>
</gene>